<name>A0A3A4ZIF0_UNCKA</name>
<dbReference type="Proteomes" id="UP000265540">
    <property type="component" value="Unassembled WGS sequence"/>
</dbReference>
<gene>
    <name evidence="1" type="ORF">C4561_05505</name>
</gene>
<accession>A0A3A4ZIF0</accession>
<evidence type="ECO:0000313" key="2">
    <source>
        <dbReference type="Proteomes" id="UP000265540"/>
    </source>
</evidence>
<organism evidence="1 2">
    <name type="scientific">candidate division WWE3 bacterium</name>
    <dbReference type="NCBI Taxonomy" id="2053526"/>
    <lineage>
        <taxon>Bacteria</taxon>
        <taxon>Katanobacteria</taxon>
    </lineage>
</organism>
<protein>
    <submittedName>
        <fullName evidence="1">Uncharacterized protein</fullName>
    </submittedName>
</protein>
<dbReference type="AlphaFoldDB" id="A0A3A4ZIF0"/>
<dbReference type="EMBL" id="QZJF01000023">
    <property type="protein sequence ID" value="RJR26316.1"/>
    <property type="molecule type" value="Genomic_DNA"/>
</dbReference>
<reference evidence="1 2" key="1">
    <citation type="journal article" date="2017" name="ISME J.">
        <title>Energy and carbon metabolisms in a deep terrestrial subsurface fluid microbial community.</title>
        <authorList>
            <person name="Momper L."/>
            <person name="Jungbluth S.P."/>
            <person name="Lee M.D."/>
            <person name="Amend J.P."/>
        </authorList>
    </citation>
    <scope>NUCLEOTIDE SEQUENCE [LARGE SCALE GENOMIC DNA]</scope>
    <source>
        <strain evidence="1">SURF_46</strain>
    </source>
</reference>
<proteinExistence type="predicted"/>
<comment type="caution">
    <text evidence="1">The sequence shown here is derived from an EMBL/GenBank/DDBJ whole genome shotgun (WGS) entry which is preliminary data.</text>
</comment>
<evidence type="ECO:0000313" key="1">
    <source>
        <dbReference type="EMBL" id="RJR26316.1"/>
    </source>
</evidence>
<sequence>MNKRSLLLIGIVLLVLSGIILYLNVQVVNKDGDPTNNIDSPFKNIGNTTPPDKLSTVDCELAPGASRSVLDTVTAVPGIKPDAKDNDDYWIMYVLQPVVLDYYTKGGVNYMIAGLKLDDGTCTKVNVALSGQIDVVNKSDNVDPTKIKVNTEIIEFEEFKSRFPGGTQLAFFYLGRRPEERFITTTFCALYAPSSERYCAIQRISEVFSKNIIGMLDLTKFPAETDAIYAVNWTTDLFE</sequence>